<evidence type="ECO:0000313" key="1">
    <source>
        <dbReference type="EMBL" id="CAH3150220.1"/>
    </source>
</evidence>
<sequence length="148" mass="17496">MSYANVVWANCDKESVYRVLRLAHEPSRHTPMTPSIALFNKLGWIPFYEQHKIDKCIIMYKRINGYLPNYLNEHLILNNKRHSRNTRYSSINAVCPKYRRETEGGRSFVVSATRLWNSTPIEIRKLDSVACFKKNMFAKIFKEQQCLH</sequence>
<evidence type="ECO:0000313" key="2">
    <source>
        <dbReference type="Proteomes" id="UP001159405"/>
    </source>
</evidence>
<gene>
    <name evidence="1" type="ORF">PLOB_00047313</name>
</gene>
<protein>
    <submittedName>
        <fullName evidence="1">Uncharacterized protein</fullName>
    </submittedName>
</protein>
<dbReference type="Proteomes" id="UP001159405">
    <property type="component" value="Unassembled WGS sequence"/>
</dbReference>
<dbReference type="EMBL" id="CALNXK010000088">
    <property type="protein sequence ID" value="CAH3150220.1"/>
    <property type="molecule type" value="Genomic_DNA"/>
</dbReference>
<keyword evidence="2" id="KW-1185">Reference proteome</keyword>
<name>A0ABN8PWL6_9CNID</name>
<comment type="caution">
    <text evidence="1">The sequence shown here is derived from an EMBL/GenBank/DDBJ whole genome shotgun (WGS) entry which is preliminary data.</text>
</comment>
<reference evidence="1 2" key="1">
    <citation type="submission" date="2022-05" db="EMBL/GenBank/DDBJ databases">
        <authorList>
            <consortium name="Genoscope - CEA"/>
            <person name="William W."/>
        </authorList>
    </citation>
    <scope>NUCLEOTIDE SEQUENCE [LARGE SCALE GENOMIC DNA]</scope>
</reference>
<organism evidence="1 2">
    <name type="scientific">Porites lobata</name>
    <dbReference type="NCBI Taxonomy" id="104759"/>
    <lineage>
        <taxon>Eukaryota</taxon>
        <taxon>Metazoa</taxon>
        <taxon>Cnidaria</taxon>
        <taxon>Anthozoa</taxon>
        <taxon>Hexacorallia</taxon>
        <taxon>Scleractinia</taxon>
        <taxon>Fungiina</taxon>
        <taxon>Poritidae</taxon>
        <taxon>Porites</taxon>
    </lineage>
</organism>
<feature type="non-terminal residue" evidence="1">
    <location>
        <position position="148"/>
    </location>
</feature>
<accession>A0ABN8PWL6</accession>
<proteinExistence type="predicted"/>